<evidence type="ECO:0000256" key="3">
    <source>
        <dbReference type="ARBA" id="ARBA00022553"/>
    </source>
</evidence>
<feature type="transmembrane region" description="Helical" evidence="6">
    <location>
        <begin position="35"/>
        <end position="62"/>
    </location>
</feature>
<reference evidence="8 9" key="1">
    <citation type="submission" date="2018-03" db="EMBL/GenBank/DDBJ databases">
        <title>Whole genome analyses suggest that Burkholderia sensu lato contains two further novel genera in the rhizoxinica-symbiotica group Mycetohabitans gen. nov., and Trinickia gen. nov.: implications for the evolution of diazotrophy and nodulation in the Burkholderiaceae.</title>
        <authorList>
            <person name="Estrada De Los Santos P."/>
            <person name="Palmer M."/>
            <person name="Chavez-Ramirez B."/>
            <person name="Steenkamp E.T."/>
            <person name="Hirsch A.M."/>
            <person name="Manyaka P."/>
            <person name="Maluk M."/>
            <person name="Lafos M."/>
            <person name="Crook M."/>
            <person name="Gross E."/>
            <person name="Simon M.F."/>
            <person name="Bueno Dos Reis Junior F."/>
            <person name="Poole P.S."/>
            <person name="Venter S.N."/>
            <person name="James E.K."/>
        </authorList>
    </citation>
    <scope>NUCLEOTIDE SEQUENCE [LARGE SCALE GENOMIC DNA]</scope>
    <source>
        <strain evidence="8 9">JPY-366</strain>
    </source>
</reference>
<dbReference type="InterPro" id="IPR035965">
    <property type="entry name" value="PAS-like_dom_sf"/>
</dbReference>
<evidence type="ECO:0000313" key="8">
    <source>
        <dbReference type="EMBL" id="PTB17943.1"/>
    </source>
</evidence>
<evidence type="ECO:0000256" key="2">
    <source>
        <dbReference type="ARBA" id="ARBA00012438"/>
    </source>
</evidence>
<keyword evidence="6" id="KW-0812">Transmembrane</keyword>
<proteinExistence type="predicted"/>
<keyword evidence="6" id="KW-0472">Membrane</keyword>
<evidence type="ECO:0000256" key="6">
    <source>
        <dbReference type="SAM" id="Phobius"/>
    </source>
</evidence>
<comment type="catalytic activity">
    <reaction evidence="1">
        <text>ATP + protein L-histidine = ADP + protein N-phospho-L-histidine.</text>
        <dbReference type="EC" id="2.7.13.3"/>
    </reaction>
</comment>
<keyword evidence="3" id="KW-0597">Phosphoprotein</keyword>
<dbReference type="Pfam" id="PF08447">
    <property type="entry name" value="PAS_3"/>
    <property type="match status" value="1"/>
</dbReference>
<dbReference type="InterPro" id="IPR000014">
    <property type="entry name" value="PAS"/>
</dbReference>
<sequence>MSLKSKLVLPAAAGGLLLLAWLAVGWVPGVPAGYARIGLLADVATGLALVLAAVSVTIDIFLRQPLRNILQTYRSRADHGELDTEKDEIDAVRKALERASGTVDALGEAVQIANDKSSELEAALQYSEERYVLAMRISDDGAWEWNLQTGQFILSPRWKCMLGYTEDDFPDSLQAWREHVHPLDLAAVDATLNCRLESHVTQFEQQFRLLHQDGRYRWVSSLGTIIRHANGKALRIVALDTDITRVKQIESVLHHIVEGTSGTGGEAFFRAMVRNFAAALEVPCAFVTECIGWPPKRVQTLAYWRRGDFVDNIEFELAGTPCEAIFDEGRPVFYSSRVRELFPREKDYESYYGIPIFGSRGHIIGHMAFFNDEVMRQEDVLTDAVYQIFTARAAAEIERKAALDRLTRFDAAEIASPMRESEKTPATPPVTNM</sequence>
<evidence type="ECO:0000259" key="7">
    <source>
        <dbReference type="PROSITE" id="PS50113"/>
    </source>
</evidence>
<accession>A0A2T3XN53</accession>
<evidence type="ECO:0000256" key="1">
    <source>
        <dbReference type="ARBA" id="ARBA00000085"/>
    </source>
</evidence>
<keyword evidence="5 8" id="KW-0418">Kinase</keyword>
<dbReference type="CDD" id="cd00130">
    <property type="entry name" value="PAS"/>
    <property type="match status" value="1"/>
</dbReference>
<name>A0A2T3XN53_9BURK</name>
<dbReference type="SMART" id="SM00086">
    <property type="entry name" value="PAC"/>
    <property type="match status" value="1"/>
</dbReference>
<feature type="domain" description="PAC" evidence="7">
    <location>
        <begin position="203"/>
        <end position="255"/>
    </location>
</feature>
<dbReference type="PANTHER" id="PTHR43304:SF1">
    <property type="entry name" value="PAC DOMAIN-CONTAINING PROTEIN"/>
    <property type="match status" value="1"/>
</dbReference>
<keyword evidence="6" id="KW-1133">Transmembrane helix</keyword>
<evidence type="ECO:0000313" key="9">
    <source>
        <dbReference type="Proteomes" id="UP000240638"/>
    </source>
</evidence>
<dbReference type="EC" id="2.7.13.3" evidence="2"/>
<dbReference type="Proteomes" id="UP000240638">
    <property type="component" value="Unassembled WGS sequence"/>
</dbReference>
<evidence type="ECO:0000256" key="4">
    <source>
        <dbReference type="ARBA" id="ARBA00022679"/>
    </source>
</evidence>
<dbReference type="EMBL" id="PYUC01000015">
    <property type="protein sequence ID" value="PTB17943.1"/>
    <property type="molecule type" value="Genomic_DNA"/>
</dbReference>
<dbReference type="GO" id="GO:0004673">
    <property type="term" value="F:protein histidine kinase activity"/>
    <property type="evidence" value="ECO:0007669"/>
    <property type="project" value="UniProtKB-EC"/>
</dbReference>
<organism evidence="8 9">
    <name type="scientific">Trinickia symbiotica</name>
    <dbReference type="NCBI Taxonomy" id="863227"/>
    <lineage>
        <taxon>Bacteria</taxon>
        <taxon>Pseudomonadati</taxon>
        <taxon>Pseudomonadota</taxon>
        <taxon>Betaproteobacteria</taxon>
        <taxon>Burkholderiales</taxon>
        <taxon>Burkholderiaceae</taxon>
        <taxon>Trinickia</taxon>
    </lineage>
</organism>
<dbReference type="PANTHER" id="PTHR43304">
    <property type="entry name" value="PHYTOCHROME-LIKE PROTEIN CPH1"/>
    <property type="match status" value="1"/>
</dbReference>
<evidence type="ECO:0000256" key="5">
    <source>
        <dbReference type="ARBA" id="ARBA00022777"/>
    </source>
</evidence>
<protein>
    <recommendedName>
        <fullName evidence="2">histidine kinase</fullName>
        <ecNumber evidence="2">2.7.13.3</ecNumber>
    </recommendedName>
</protein>
<dbReference type="InterPro" id="IPR001610">
    <property type="entry name" value="PAC"/>
</dbReference>
<dbReference type="NCBIfam" id="TIGR00229">
    <property type="entry name" value="sensory_box"/>
    <property type="match status" value="1"/>
</dbReference>
<dbReference type="Gene3D" id="3.30.450.20">
    <property type="entry name" value="PAS domain"/>
    <property type="match status" value="1"/>
</dbReference>
<dbReference type="SUPFAM" id="SSF55781">
    <property type="entry name" value="GAF domain-like"/>
    <property type="match status" value="1"/>
</dbReference>
<dbReference type="PROSITE" id="PS50113">
    <property type="entry name" value="PAC"/>
    <property type="match status" value="1"/>
</dbReference>
<dbReference type="InterPro" id="IPR000700">
    <property type="entry name" value="PAS-assoc_C"/>
</dbReference>
<dbReference type="AlphaFoldDB" id="A0A2T3XN53"/>
<dbReference type="SUPFAM" id="SSF55785">
    <property type="entry name" value="PYP-like sensor domain (PAS domain)"/>
    <property type="match status" value="1"/>
</dbReference>
<dbReference type="InterPro" id="IPR052162">
    <property type="entry name" value="Sensor_kinase/Photoreceptor"/>
</dbReference>
<dbReference type="InterPro" id="IPR013655">
    <property type="entry name" value="PAS_fold_3"/>
</dbReference>
<gene>
    <name evidence="8" type="ORF">C9I57_25855</name>
</gene>
<keyword evidence="4" id="KW-0808">Transferase</keyword>
<comment type="caution">
    <text evidence="8">The sequence shown here is derived from an EMBL/GenBank/DDBJ whole genome shotgun (WGS) entry which is preliminary data.</text>
</comment>